<dbReference type="HOGENOM" id="CLU_024920_1_4_12"/>
<dbReference type="eggNOG" id="COG2148">
    <property type="taxonomic scope" value="Bacteria"/>
</dbReference>
<evidence type="ECO:0000313" key="5">
    <source>
        <dbReference type="Proteomes" id="UP000005632"/>
    </source>
</evidence>
<dbReference type="PANTHER" id="PTHR30576">
    <property type="entry name" value="COLANIC BIOSYNTHESIS UDP-GLUCOSE LIPID CARRIER TRANSFERASE"/>
    <property type="match status" value="1"/>
</dbReference>
<keyword evidence="5" id="KW-1185">Reference proteome</keyword>
<comment type="similarity">
    <text evidence="1">Belongs to the bacterial sugar transferase family.</text>
</comment>
<keyword evidence="2" id="KW-0472">Membrane</keyword>
<sequence>MMYEKHVKRILDILCSLSALIVFFPVLVFLVLLVRIKLGSPVFFRQLRPGLHEQLFTLYKFRTMTDKKDAQGALLPDSERLTTFGKKLRATSLDELPELLNILLGDMSLVGPRPLLVRDMAFMSDDQRRRHGVKPGLTGLAQINGRNAISWDLKLQFDLAYLEHISFYRDFSILCKTFGNVLKEADITEEGMVTAQDFGDYLREQGRIDPTQYGQKMLQAKIILMNHPLPEQKHGSVRTLPPQIS</sequence>
<gene>
    <name evidence="4" type="ordered locus">SpiGrapes_1585</name>
</gene>
<proteinExistence type="inferred from homology"/>
<reference evidence="4 5" key="1">
    <citation type="submission" date="2011-11" db="EMBL/GenBank/DDBJ databases">
        <title>Complete sequence of Spirochaeta sp. grapes.</title>
        <authorList>
            <consortium name="US DOE Joint Genome Institute"/>
            <person name="Lucas S."/>
            <person name="Han J."/>
            <person name="Lapidus A."/>
            <person name="Cheng J.-F."/>
            <person name="Goodwin L."/>
            <person name="Pitluck S."/>
            <person name="Peters L."/>
            <person name="Ovchinnikova G."/>
            <person name="Munk A.C."/>
            <person name="Detter J.C."/>
            <person name="Han C."/>
            <person name="Tapia R."/>
            <person name="Land M."/>
            <person name="Hauser L."/>
            <person name="Kyrpides N."/>
            <person name="Ivanova N."/>
            <person name="Pagani I."/>
            <person name="Ritalahtilisa K."/>
            <person name="Loeffler F."/>
            <person name="Woyke T."/>
        </authorList>
    </citation>
    <scope>NUCLEOTIDE SEQUENCE [LARGE SCALE GENOMIC DNA]</scope>
    <source>
        <strain evidence="5">ATCC BAA-1885 / DSM 22778 / Grapes</strain>
    </source>
</reference>
<feature type="domain" description="Bacterial sugar transferase" evidence="3">
    <location>
        <begin position="8"/>
        <end position="183"/>
    </location>
</feature>
<dbReference type="RefSeq" id="WP_014270240.1">
    <property type="nucleotide sequence ID" value="NC_016633.1"/>
</dbReference>
<dbReference type="Proteomes" id="UP000005632">
    <property type="component" value="Chromosome"/>
</dbReference>
<dbReference type="KEGG" id="sgp:SpiGrapes_1585"/>
<dbReference type="PANTHER" id="PTHR30576:SF8">
    <property type="entry name" value="UNDECAPRENYL-PHOSPHATE GALACTOSE PHOSPHOTRANSFERASE"/>
    <property type="match status" value="1"/>
</dbReference>
<feature type="transmembrane region" description="Helical" evidence="2">
    <location>
        <begin position="12"/>
        <end position="34"/>
    </location>
</feature>
<accession>G8QW94</accession>
<evidence type="ECO:0000259" key="3">
    <source>
        <dbReference type="Pfam" id="PF02397"/>
    </source>
</evidence>
<evidence type="ECO:0000256" key="1">
    <source>
        <dbReference type="ARBA" id="ARBA00006464"/>
    </source>
</evidence>
<evidence type="ECO:0000256" key="2">
    <source>
        <dbReference type="SAM" id="Phobius"/>
    </source>
</evidence>
<evidence type="ECO:0000313" key="4">
    <source>
        <dbReference type="EMBL" id="AEV29392.1"/>
    </source>
</evidence>
<dbReference type="STRING" id="158190.SpiGrapes_1585"/>
<name>G8QW94_SPHPG</name>
<dbReference type="EMBL" id="CP003155">
    <property type="protein sequence ID" value="AEV29392.1"/>
    <property type="molecule type" value="Genomic_DNA"/>
</dbReference>
<organism evidence="4 5">
    <name type="scientific">Sphaerochaeta pleomorpha (strain ATCC BAA-1885 / DSM 22778 / Grapes)</name>
    <dbReference type="NCBI Taxonomy" id="158190"/>
    <lineage>
        <taxon>Bacteria</taxon>
        <taxon>Pseudomonadati</taxon>
        <taxon>Spirochaetota</taxon>
        <taxon>Spirochaetia</taxon>
        <taxon>Spirochaetales</taxon>
        <taxon>Sphaerochaetaceae</taxon>
        <taxon>Sphaerochaeta</taxon>
    </lineage>
</organism>
<dbReference type="AlphaFoldDB" id="G8QW94"/>
<protein>
    <submittedName>
        <fullName evidence="4">Glycosyl transferase possibly involved in lipopolysaccharide synthesis</fullName>
    </submittedName>
</protein>
<keyword evidence="2" id="KW-0812">Transmembrane</keyword>
<keyword evidence="2" id="KW-1133">Transmembrane helix</keyword>
<keyword evidence="4" id="KW-0808">Transferase</keyword>
<dbReference type="InterPro" id="IPR003362">
    <property type="entry name" value="Bact_transf"/>
</dbReference>
<dbReference type="GO" id="GO:0016780">
    <property type="term" value="F:phosphotransferase activity, for other substituted phosphate groups"/>
    <property type="evidence" value="ECO:0007669"/>
    <property type="project" value="TreeGrafter"/>
</dbReference>
<dbReference type="Pfam" id="PF02397">
    <property type="entry name" value="Bac_transf"/>
    <property type="match status" value="1"/>
</dbReference>